<evidence type="ECO:0000256" key="2">
    <source>
        <dbReference type="SAM" id="Phobius"/>
    </source>
</evidence>
<protein>
    <submittedName>
        <fullName evidence="3">Uncharacterized protein</fullName>
    </submittedName>
</protein>
<accession>A0A1H7J7Z3</accession>
<dbReference type="AlphaFoldDB" id="A0A1H7J7Z3"/>
<keyword evidence="2" id="KW-1133">Transmembrane helix</keyword>
<evidence type="ECO:0000313" key="4">
    <source>
        <dbReference type="Proteomes" id="UP000199214"/>
    </source>
</evidence>
<gene>
    <name evidence="3" type="ORF">SAMN05216382_0959</name>
</gene>
<sequence length="79" mass="8642">MDRLRGRGVGMATELSDTMSDLPPRGNPGPKSRKTFLTVVGIVLALIFITFIGLNINHVKTEHDRPMGEDRPSPTARQG</sequence>
<feature type="region of interest" description="Disordered" evidence="1">
    <location>
        <begin position="1"/>
        <end position="32"/>
    </location>
</feature>
<name>A0A1H7J7Z3_9SPHN</name>
<dbReference type="EMBL" id="FNZZ01000001">
    <property type="protein sequence ID" value="SEK70686.1"/>
    <property type="molecule type" value="Genomic_DNA"/>
</dbReference>
<keyword evidence="2" id="KW-0812">Transmembrane</keyword>
<proteinExistence type="predicted"/>
<dbReference type="Proteomes" id="UP000199214">
    <property type="component" value="Unassembled WGS sequence"/>
</dbReference>
<reference evidence="4" key="1">
    <citation type="submission" date="2016-10" db="EMBL/GenBank/DDBJ databases">
        <authorList>
            <person name="Varghese N."/>
            <person name="Submissions S."/>
        </authorList>
    </citation>
    <scope>NUCLEOTIDE SEQUENCE [LARGE SCALE GENOMIC DNA]</scope>
    <source>
        <strain evidence="4">JS21-1</strain>
    </source>
</reference>
<organism evidence="3 4">
    <name type="scientific">Sphingomonas palmae</name>
    <dbReference type="NCBI Taxonomy" id="1855283"/>
    <lineage>
        <taxon>Bacteria</taxon>
        <taxon>Pseudomonadati</taxon>
        <taxon>Pseudomonadota</taxon>
        <taxon>Alphaproteobacteria</taxon>
        <taxon>Sphingomonadales</taxon>
        <taxon>Sphingomonadaceae</taxon>
        <taxon>Sphingomonas</taxon>
    </lineage>
</organism>
<keyword evidence="4" id="KW-1185">Reference proteome</keyword>
<keyword evidence="2" id="KW-0472">Membrane</keyword>
<evidence type="ECO:0000313" key="3">
    <source>
        <dbReference type="EMBL" id="SEK70686.1"/>
    </source>
</evidence>
<feature type="transmembrane region" description="Helical" evidence="2">
    <location>
        <begin position="35"/>
        <end position="56"/>
    </location>
</feature>
<evidence type="ECO:0000256" key="1">
    <source>
        <dbReference type="SAM" id="MobiDB-lite"/>
    </source>
</evidence>